<keyword evidence="3 5" id="KW-1133">Transmembrane helix</keyword>
<organism evidence="6 7">
    <name type="scientific">Variovorax paradoxus B4</name>
    <dbReference type="NCBI Taxonomy" id="1246301"/>
    <lineage>
        <taxon>Bacteria</taxon>
        <taxon>Pseudomonadati</taxon>
        <taxon>Pseudomonadota</taxon>
        <taxon>Betaproteobacteria</taxon>
        <taxon>Burkholderiales</taxon>
        <taxon>Comamonadaceae</taxon>
        <taxon>Variovorax</taxon>
    </lineage>
</organism>
<dbReference type="AlphaFoldDB" id="T1XKM7"/>
<accession>T1XKM7</accession>
<dbReference type="Gene3D" id="1.20.120.550">
    <property type="entry name" value="Membrane associated eicosanoid/glutathione metabolism-like domain"/>
    <property type="match status" value="1"/>
</dbReference>
<dbReference type="RefSeq" id="WP_021003961.1">
    <property type="nucleotide sequence ID" value="NC_022234.1"/>
</dbReference>
<dbReference type="PANTHER" id="PTHR35814:SF1">
    <property type="entry name" value="GLUTATHIONE S-TRANSFERASE-RELATED"/>
    <property type="match status" value="1"/>
</dbReference>
<dbReference type="GO" id="GO:0016020">
    <property type="term" value="C:membrane"/>
    <property type="evidence" value="ECO:0007669"/>
    <property type="project" value="UniProtKB-SubCell"/>
</dbReference>
<gene>
    <name evidence="6" type="ORF">VAPA_2c05740</name>
</gene>
<sequence>MAFLPVTSLFAAAFAVALVALSVPVTLRRVKVGVLIGEGTDEPLRRRIRAQGNFVEYVPLALIALGLVEAQAAPAWMLPAMGGVLGFGRLLHAIGMLRDVAALRGFGMILTYLALVSAAARLLVNAAS</sequence>
<comment type="subcellular location">
    <subcellularLocation>
        <location evidence="1">Membrane</location>
    </subcellularLocation>
</comment>
<evidence type="ECO:0000313" key="7">
    <source>
        <dbReference type="Proteomes" id="UP000016223"/>
    </source>
</evidence>
<dbReference type="InterPro" id="IPR023352">
    <property type="entry name" value="MAPEG-like_dom_sf"/>
</dbReference>
<evidence type="ECO:0000256" key="4">
    <source>
        <dbReference type="ARBA" id="ARBA00023136"/>
    </source>
</evidence>
<evidence type="ECO:0000256" key="3">
    <source>
        <dbReference type="ARBA" id="ARBA00022989"/>
    </source>
</evidence>
<dbReference type="HOGENOM" id="CLU_134926_1_0_4"/>
<reference evidence="6 7" key="1">
    <citation type="submission" date="2012-10" db="EMBL/GenBank/DDBJ databases">
        <title>Genome sequence of Variovorax paradoxus B4.</title>
        <authorList>
            <person name="Schuldes J."/>
            <person name="Brandt U."/>
            <person name="Hiessl S."/>
            <person name="Wuebbeler J.H."/>
            <person name="Thuermer A."/>
            <person name="Steinbuechel A."/>
            <person name="Daniel R."/>
        </authorList>
    </citation>
    <scope>NUCLEOTIDE SEQUENCE [LARGE SCALE GENOMIC DNA]</scope>
    <source>
        <strain evidence="6 7">B4</strain>
    </source>
</reference>
<evidence type="ECO:0000256" key="2">
    <source>
        <dbReference type="ARBA" id="ARBA00022692"/>
    </source>
</evidence>
<evidence type="ECO:0000313" key="6">
    <source>
        <dbReference type="EMBL" id="AGU53133.1"/>
    </source>
</evidence>
<dbReference type="PANTHER" id="PTHR35814">
    <property type="match status" value="1"/>
</dbReference>
<dbReference type="SUPFAM" id="SSF161084">
    <property type="entry name" value="MAPEG domain-like"/>
    <property type="match status" value="1"/>
</dbReference>
<feature type="transmembrane region" description="Helical" evidence="5">
    <location>
        <begin position="103"/>
        <end position="124"/>
    </location>
</feature>
<feature type="transmembrane region" description="Helical" evidence="5">
    <location>
        <begin position="6"/>
        <end position="27"/>
    </location>
</feature>
<proteinExistence type="predicted"/>
<keyword evidence="2 5" id="KW-0812">Transmembrane</keyword>
<dbReference type="PATRIC" id="fig|1246301.3.peg.6102"/>
<protein>
    <submittedName>
        <fullName evidence="6">MAPEG family protein</fullName>
    </submittedName>
</protein>
<dbReference type="KEGG" id="vpd:VAPA_2c05740"/>
<dbReference type="InterPro" id="IPR001129">
    <property type="entry name" value="Membr-assoc_MAPEG"/>
</dbReference>
<dbReference type="OrthoDB" id="8537976at2"/>
<dbReference type="Pfam" id="PF01124">
    <property type="entry name" value="MAPEG"/>
    <property type="match status" value="1"/>
</dbReference>
<name>T1XKM7_VARPD</name>
<evidence type="ECO:0000256" key="1">
    <source>
        <dbReference type="ARBA" id="ARBA00004370"/>
    </source>
</evidence>
<evidence type="ECO:0000256" key="5">
    <source>
        <dbReference type="SAM" id="Phobius"/>
    </source>
</evidence>
<feature type="transmembrane region" description="Helical" evidence="5">
    <location>
        <begin position="48"/>
        <end position="67"/>
    </location>
</feature>
<keyword evidence="4 5" id="KW-0472">Membrane</keyword>
<dbReference type="EMBL" id="CP003912">
    <property type="protein sequence ID" value="AGU53133.1"/>
    <property type="molecule type" value="Genomic_DNA"/>
</dbReference>
<dbReference type="Proteomes" id="UP000016223">
    <property type="component" value="Chromosome 2"/>
</dbReference>